<keyword evidence="2" id="KW-1185">Reference proteome</keyword>
<organism evidence="1 2">
    <name type="scientific">Silicimonas algicola</name>
    <dbReference type="NCBI Taxonomy" id="1826607"/>
    <lineage>
        <taxon>Bacteria</taxon>
        <taxon>Pseudomonadati</taxon>
        <taxon>Pseudomonadota</taxon>
        <taxon>Alphaproteobacteria</taxon>
        <taxon>Rhodobacterales</taxon>
        <taxon>Paracoccaceae</taxon>
    </lineage>
</organism>
<name>A0A316FVQ4_9RHOB</name>
<gene>
    <name evidence="1" type="ORF">C8D95_11723</name>
</gene>
<accession>A0A316FVQ4</accession>
<comment type="caution">
    <text evidence="1">The sequence shown here is derived from an EMBL/GenBank/DDBJ whole genome shotgun (WGS) entry which is preliminary data.</text>
</comment>
<dbReference type="OrthoDB" id="7866483at2"/>
<dbReference type="EMBL" id="QGGV01000017">
    <property type="protein sequence ID" value="PWK51680.1"/>
    <property type="molecule type" value="Genomic_DNA"/>
</dbReference>
<sequence>MNILQEEDFDRVPGLYRLWDLQFVIGDGRDWQVRYSALTEDGTPLFAVFRKDGSGATEGALQ</sequence>
<protein>
    <submittedName>
        <fullName evidence="1">Uncharacterized protein</fullName>
    </submittedName>
</protein>
<dbReference type="KEGG" id="salo:EF888_11175"/>
<proteinExistence type="predicted"/>
<dbReference type="AlphaFoldDB" id="A0A316FVQ4"/>
<reference evidence="1 2" key="1">
    <citation type="submission" date="2018-05" db="EMBL/GenBank/DDBJ databases">
        <title>Genomic Encyclopedia of Type Strains, Phase IV (KMG-IV): sequencing the most valuable type-strain genomes for metagenomic binning, comparative biology and taxonomic classification.</title>
        <authorList>
            <person name="Goeker M."/>
        </authorList>
    </citation>
    <scope>NUCLEOTIDE SEQUENCE [LARGE SCALE GENOMIC DNA]</scope>
    <source>
        <strain evidence="1 2">DSM 103371</strain>
    </source>
</reference>
<dbReference type="Proteomes" id="UP000245390">
    <property type="component" value="Unassembled WGS sequence"/>
</dbReference>
<dbReference type="RefSeq" id="WP_109761241.1">
    <property type="nucleotide sequence ID" value="NZ_CP034588.1"/>
</dbReference>
<evidence type="ECO:0000313" key="1">
    <source>
        <dbReference type="EMBL" id="PWK51680.1"/>
    </source>
</evidence>
<evidence type="ECO:0000313" key="2">
    <source>
        <dbReference type="Proteomes" id="UP000245390"/>
    </source>
</evidence>